<evidence type="ECO:0000256" key="1">
    <source>
        <dbReference type="ARBA" id="ARBA00007320"/>
    </source>
</evidence>
<dbReference type="PANTHER" id="PTHR12934:SF11">
    <property type="entry name" value="LARGE RIBOSOMAL SUBUNIT PROTEIN UL15M"/>
    <property type="match status" value="1"/>
</dbReference>
<evidence type="ECO:0000256" key="2">
    <source>
        <dbReference type="ARBA" id="ARBA00022980"/>
    </source>
</evidence>
<dbReference type="GO" id="GO:0006412">
    <property type="term" value="P:translation"/>
    <property type="evidence" value="ECO:0007669"/>
    <property type="project" value="InterPro"/>
</dbReference>
<protein>
    <submittedName>
        <fullName evidence="6">Bifunctional Ribosomal protein L18e-L15P/Ribosomal protein L15</fullName>
    </submittedName>
</protein>
<comment type="similarity">
    <text evidence="1">Belongs to the universal ribosomal protein uL15 family.</text>
</comment>
<evidence type="ECO:0000256" key="4">
    <source>
        <dbReference type="SAM" id="MobiDB-lite"/>
    </source>
</evidence>
<dbReference type="Pfam" id="PF00828">
    <property type="entry name" value="Ribosomal_L27A"/>
    <property type="match status" value="1"/>
</dbReference>
<keyword evidence="3" id="KW-0687">Ribonucleoprotein</keyword>
<keyword evidence="7" id="KW-1185">Reference proteome</keyword>
<evidence type="ECO:0000313" key="7">
    <source>
        <dbReference type="Proteomes" id="UP001214638"/>
    </source>
</evidence>
<dbReference type="GO" id="GO:0003735">
    <property type="term" value="F:structural constituent of ribosome"/>
    <property type="evidence" value="ECO:0007669"/>
    <property type="project" value="InterPro"/>
</dbReference>
<name>A0AAD9UPI2_9APIC</name>
<reference evidence="6" key="1">
    <citation type="journal article" date="2023" name="Nat. Microbiol.">
        <title>Babesia duncani multi-omics identifies virulence factors and drug targets.</title>
        <authorList>
            <person name="Singh P."/>
            <person name="Lonardi S."/>
            <person name="Liang Q."/>
            <person name="Vydyam P."/>
            <person name="Khabirova E."/>
            <person name="Fang T."/>
            <person name="Gihaz S."/>
            <person name="Thekkiniath J."/>
            <person name="Munshi M."/>
            <person name="Abel S."/>
            <person name="Ciampossin L."/>
            <person name="Batugedara G."/>
            <person name="Gupta M."/>
            <person name="Lu X.M."/>
            <person name="Lenz T."/>
            <person name="Chakravarty S."/>
            <person name="Cornillot E."/>
            <person name="Hu Y."/>
            <person name="Ma W."/>
            <person name="Gonzalez L.M."/>
            <person name="Sanchez S."/>
            <person name="Estrada K."/>
            <person name="Sanchez-Flores A."/>
            <person name="Montero E."/>
            <person name="Harb O.S."/>
            <person name="Le Roch K.G."/>
            <person name="Mamoun C.B."/>
        </authorList>
    </citation>
    <scope>NUCLEOTIDE SEQUENCE</scope>
    <source>
        <strain evidence="6">WA1</strain>
    </source>
</reference>
<organism evidence="6 7">
    <name type="scientific">Babesia duncani</name>
    <dbReference type="NCBI Taxonomy" id="323732"/>
    <lineage>
        <taxon>Eukaryota</taxon>
        <taxon>Sar</taxon>
        <taxon>Alveolata</taxon>
        <taxon>Apicomplexa</taxon>
        <taxon>Aconoidasida</taxon>
        <taxon>Piroplasmida</taxon>
        <taxon>Babesiidae</taxon>
        <taxon>Babesia</taxon>
    </lineage>
</organism>
<dbReference type="AlphaFoldDB" id="A0AAD9UPI2"/>
<dbReference type="HAMAP" id="MF_01341">
    <property type="entry name" value="Ribosomal_uL15"/>
    <property type="match status" value="1"/>
</dbReference>
<evidence type="ECO:0000259" key="5">
    <source>
        <dbReference type="Pfam" id="PF00828"/>
    </source>
</evidence>
<dbReference type="SUPFAM" id="SSF52080">
    <property type="entry name" value="Ribosomal proteins L15p and L18e"/>
    <property type="match status" value="1"/>
</dbReference>
<dbReference type="Gene3D" id="3.100.10.10">
    <property type="match status" value="1"/>
</dbReference>
<gene>
    <name evidence="6" type="ORF">BdWA1_002256</name>
</gene>
<keyword evidence="2 6" id="KW-0689">Ribosomal protein</keyword>
<dbReference type="PANTHER" id="PTHR12934">
    <property type="entry name" value="50S RIBOSOMAL PROTEIN L15"/>
    <property type="match status" value="1"/>
</dbReference>
<feature type="domain" description="Large ribosomal subunit protein uL15/eL18" evidence="5">
    <location>
        <begin position="375"/>
        <end position="420"/>
    </location>
</feature>
<dbReference type="RefSeq" id="XP_067803848.1">
    <property type="nucleotide sequence ID" value="XM_067947284.1"/>
</dbReference>
<accession>A0AAD9UPI2</accession>
<dbReference type="InterPro" id="IPR036227">
    <property type="entry name" value="Ribosomal_uL15/eL18_sf"/>
</dbReference>
<evidence type="ECO:0000313" key="6">
    <source>
        <dbReference type="EMBL" id="KAK2197006.1"/>
    </source>
</evidence>
<dbReference type="GeneID" id="94336554"/>
<feature type="region of interest" description="Disordered" evidence="4">
    <location>
        <begin position="273"/>
        <end position="300"/>
    </location>
</feature>
<dbReference type="InterPro" id="IPR021131">
    <property type="entry name" value="Ribosomal_uL15/eL18"/>
</dbReference>
<proteinExistence type="inferred from homology"/>
<dbReference type="NCBIfam" id="TIGR01071">
    <property type="entry name" value="rplO_bact"/>
    <property type="match status" value="1"/>
</dbReference>
<evidence type="ECO:0000256" key="3">
    <source>
        <dbReference type="ARBA" id="ARBA00023274"/>
    </source>
</evidence>
<dbReference type="InterPro" id="IPR005749">
    <property type="entry name" value="Ribosomal_uL15_bac-type"/>
</dbReference>
<sequence>MHFTITLVIYIITGNCKIVSFLKTPPTHNISLFNRIPLAINSLNTPEPYSNVTYTDDDLKKEEEEIKQFYRLNTFSLRKDKPPRAHPLYKFLKQERKRIIRLERLQKENNVEERKQEWRDFLESVKDGTYKPIFNEKQQQLWQKVYAKCFEVAAPLAIEIDEIENNKKLELEDRNELAANIREQIAALHAKVFAEFDDELKACGAFQAAEDYFAKAPRYVLDACQPDFFNAMYKLPENCTLPADVIWKNTVLGGNREPNERFWKMHEIPGLGQKKKKRLGRGHGSGKGGSSGRGCKGQKHRSGRFIHPMFEGGQTPLYRRLPKFVGRPVGPGHRFNRFRYELIPVHQLNVALDGMIVDWACLERMGAQLGRYQLNHPIKVVGGKKFNGKSIPLTAKNLTVKAHAFTKSAAKAIMDNGGRCLLLRPRTHDIVAEEYDPRIPRAERYIFSGKISKREKKRRELKRKILEMDAANQKPPPPSTSLHEQEHHSL</sequence>
<feature type="compositionally biased region" description="Gly residues" evidence="4">
    <location>
        <begin position="282"/>
        <end position="295"/>
    </location>
</feature>
<dbReference type="KEGG" id="bdw:94336554"/>
<comment type="caution">
    <text evidence="6">The sequence shown here is derived from an EMBL/GenBank/DDBJ whole genome shotgun (WGS) entry which is preliminary data.</text>
</comment>
<dbReference type="Proteomes" id="UP001214638">
    <property type="component" value="Unassembled WGS sequence"/>
</dbReference>
<dbReference type="InterPro" id="IPR030878">
    <property type="entry name" value="Ribosomal_uL15"/>
</dbReference>
<dbReference type="GO" id="GO:0005762">
    <property type="term" value="C:mitochondrial large ribosomal subunit"/>
    <property type="evidence" value="ECO:0007669"/>
    <property type="project" value="TreeGrafter"/>
</dbReference>
<dbReference type="EMBL" id="JALLKP010000002">
    <property type="protein sequence ID" value="KAK2197006.1"/>
    <property type="molecule type" value="Genomic_DNA"/>
</dbReference>
<feature type="region of interest" description="Disordered" evidence="4">
    <location>
        <begin position="464"/>
        <end position="490"/>
    </location>
</feature>